<reference evidence="1 2" key="1">
    <citation type="submission" date="2020-08" db="EMBL/GenBank/DDBJ databases">
        <title>Genomic Encyclopedia of Type Strains, Phase IV (KMG-IV): sequencing the most valuable type-strain genomes for metagenomic binning, comparative biology and taxonomic classification.</title>
        <authorList>
            <person name="Goeker M."/>
        </authorList>
    </citation>
    <scope>NUCLEOTIDE SEQUENCE [LARGE SCALE GENOMIC DNA]</scope>
    <source>
        <strain evidence="1 2">DSM 101806</strain>
    </source>
</reference>
<dbReference type="AlphaFoldDB" id="A0A7W6NXD0"/>
<dbReference type="RefSeq" id="WP_183999385.1">
    <property type="nucleotide sequence ID" value="NZ_JACIEH010000003.1"/>
</dbReference>
<evidence type="ECO:0000313" key="2">
    <source>
        <dbReference type="Proteomes" id="UP000557392"/>
    </source>
</evidence>
<dbReference type="Gene3D" id="2.180.10.10">
    <property type="entry name" value="RHS repeat-associated core"/>
    <property type="match status" value="1"/>
</dbReference>
<dbReference type="EMBL" id="JACIEH010000003">
    <property type="protein sequence ID" value="MBB4100054.1"/>
    <property type="molecule type" value="Genomic_DNA"/>
</dbReference>
<evidence type="ECO:0000313" key="1">
    <source>
        <dbReference type="EMBL" id="MBB4100054.1"/>
    </source>
</evidence>
<accession>A0A7W6NXD0</accession>
<keyword evidence="2" id="KW-1185">Reference proteome</keyword>
<name>A0A7W6NXD0_9SPHN</name>
<organism evidence="1 2">
    <name type="scientific">Sphingomonas kyeonggiensis</name>
    <dbReference type="NCBI Taxonomy" id="1268553"/>
    <lineage>
        <taxon>Bacteria</taxon>
        <taxon>Pseudomonadati</taxon>
        <taxon>Pseudomonadota</taxon>
        <taxon>Alphaproteobacteria</taxon>
        <taxon>Sphingomonadales</taxon>
        <taxon>Sphingomonadaceae</taxon>
        <taxon>Sphingomonas</taxon>
    </lineage>
</organism>
<dbReference type="Proteomes" id="UP000557392">
    <property type="component" value="Unassembled WGS sequence"/>
</dbReference>
<sequence length="591" mass="61578">MSYRSGALSLSEEDLSIGGGAPTGLSLHRNYNSGVTGIGPGANWTFNADGYVSIEALPLYPGDVPVTGNEPYVYNVVIGGKTIGFLGGSVYGGPNGPFAGGPVGTYQPALPSGAQLVFNGSNPFTGNYTFTDSDGSVANFSPGPSGRITNLTMPDGTRLEYTYISGQTVKFISSNRGWALLFESATKVCAVNLAQSYVTAGSTCPADAQSVTYGTVSSTYTSGAGMPLLTSATRGNQTTTYTYNAKDHLNCVRDPGQAVCKIQTTYTECPNDPNGLGIQYQLHLRDYVSSQQDATGKAYAFSYANGSAFPAGCPKGQQDPNEDFRAFTASTATMTENGSASTVVTLDPSGMPSEIADPLGRKSSFGLEAVSGPWGSYILDTTIKSVARPEGNYETYAFDARGNITGKTVKAKPGSGLADLVTGAVYPASCGNTKTCNKPTSVTDPRSNATSYTYDATHGGVLTETAPADANGIQAVKRYAYAQRYAWIKNASGGFSQAASPVWLLSEERSCRATATVGNACAGGAADEVIVAYDYGPSTGSVGNNLLLRGKTVTAQDSDGAIRSLRTCYGYDRDGNKIWETSPRAGLAACY</sequence>
<protein>
    <submittedName>
        <fullName evidence="1">YD repeat-containing protein</fullName>
    </submittedName>
</protein>
<gene>
    <name evidence="1" type="ORF">GGR46_003626</name>
</gene>
<comment type="caution">
    <text evidence="1">The sequence shown here is derived from an EMBL/GenBank/DDBJ whole genome shotgun (WGS) entry which is preliminary data.</text>
</comment>
<proteinExistence type="predicted"/>